<reference evidence="1" key="1">
    <citation type="submission" date="2023-01" db="EMBL/GenBank/DDBJ databases">
        <title>Exploring GABA producing Bacteroides strains toward improving mental health.</title>
        <authorList>
            <person name="Yousuf B."/>
            <person name="Bouhlel N.E."/>
            <person name="Mottawea W."/>
            <person name="Hammami R."/>
        </authorList>
    </citation>
    <scope>NUCLEOTIDE SEQUENCE</scope>
    <source>
        <strain evidence="1">UO.H1047</strain>
    </source>
</reference>
<gene>
    <name evidence="1" type="ORF">PQG89_17810</name>
</gene>
<evidence type="ECO:0000313" key="1">
    <source>
        <dbReference type="EMBL" id="MDC7151241.1"/>
    </source>
</evidence>
<name>A0AAW6I8I9_9BACT</name>
<protein>
    <recommendedName>
        <fullName evidence="3">DUF5689 domain-containing protein</fullName>
    </recommendedName>
</protein>
<dbReference type="RefSeq" id="WP_195485609.1">
    <property type="nucleotide sequence ID" value="NZ_CAKXGU010000035.1"/>
</dbReference>
<evidence type="ECO:0008006" key="3">
    <source>
        <dbReference type="Google" id="ProtNLM"/>
    </source>
</evidence>
<evidence type="ECO:0000313" key="2">
    <source>
        <dbReference type="Proteomes" id="UP001213646"/>
    </source>
</evidence>
<comment type="caution">
    <text evidence="1">The sequence shown here is derived from an EMBL/GenBank/DDBJ whole genome shotgun (WGS) entry which is preliminary data.</text>
</comment>
<proteinExistence type="predicted"/>
<dbReference type="EMBL" id="JAQPYX010000179">
    <property type="protein sequence ID" value="MDC7151241.1"/>
    <property type="molecule type" value="Genomic_DNA"/>
</dbReference>
<sequence>MLAEKMFATTHTDRVNPVRLLTKRMYLFSMLTLEQLESMNVQEKRKMRRWLLPLLFVSMFFAGGCDSDENFETFDGYETLKLSDWNDEWNQYFEDPWVHWETYKNQEGVIVKTDVGDGWYEAIEIEITDPSKGKRGGSYLPVNIDRNSLLEGTKVIFSGEARDNNSLDYMGVPLILKNIQIKKNVLID</sequence>
<dbReference type="AlphaFoldDB" id="A0AAW6I8I9"/>
<organism evidence="1 2">
    <name type="scientific">Parabacteroides johnsonii</name>
    <dbReference type="NCBI Taxonomy" id="387661"/>
    <lineage>
        <taxon>Bacteria</taxon>
        <taxon>Pseudomonadati</taxon>
        <taxon>Bacteroidota</taxon>
        <taxon>Bacteroidia</taxon>
        <taxon>Bacteroidales</taxon>
        <taxon>Tannerellaceae</taxon>
        <taxon>Parabacteroides</taxon>
    </lineage>
</organism>
<accession>A0AAW6I8I9</accession>
<dbReference type="Proteomes" id="UP001213646">
    <property type="component" value="Unassembled WGS sequence"/>
</dbReference>